<dbReference type="AlphaFoldDB" id="A0A8S2FAV6"/>
<dbReference type="InterPro" id="IPR002110">
    <property type="entry name" value="Ankyrin_rpt"/>
</dbReference>
<dbReference type="Proteomes" id="UP000677228">
    <property type="component" value="Unassembled WGS sequence"/>
</dbReference>
<evidence type="ECO:0000313" key="4">
    <source>
        <dbReference type="EMBL" id="CAF1406502.1"/>
    </source>
</evidence>
<dbReference type="SUPFAM" id="SSF48403">
    <property type="entry name" value="Ankyrin repeat"/>
    <property type="match status" value="1"/>
</dbReference>
<dbReference type="PROSITE" id="PS50297">
    <property type="entry name" value="ANK_REP_REGION"/>
    <property type="match status" value="1"/>
</dbReference>
<keyword evidence="1" id="KW-0677">Repeat</keyword>
<evidence type="ECO:0000256" key="3">
    <source>
        <dbReference type="PROSITE-ProRule" id="PRU00023"/>
    </source>
</evidence>
<evidence type="ECO:0000256" key="1">
    <source>
        <dbReference type="ARBA" id="ARBA00022737"/>
    </source>
</evidence>
<dbReference type="Gene3D" id="1.25.40.20">
    <property type="entry name" value="Ankyrin repeat-containing domain"/>
    <property type="match status" value="1"/>
</dbReference>
<dbReference type="PANTHER" id="PTHR24198:SF165">
    <property type="entry name" value="ANKYRIN REPEAT-CONTAINING PROTEIN-RELATED"/>
    <property type="match status" value="1"/>
</dbReference>
<evidence type="ECO:0008006" key="7">
    <source>
        <dbReference type="Google" id="ProtNLM"/>
    </source>
</evidence>
<dbReference type="Proteomes" id="UP000682733">
    <property type="component" value="Unassembled WGS sequence"/>
</dbReference>
<protein>
    <recommendedName>
        <fullName evidence="7">ANK_REP_REGION domain-containing protein</fullName>
    </recommendedName>
</protein>
<comment type="caution">
    <text evidence="4">The sequence shown here is derived from an EMBL/GenBank/DDBJ whole genome shotgun (WGS) entry which is preliminary data.</text>
</comment>
<dbReference type="EMBL" id="CAJOBA010048392">
    <property type="protein sequence ID" value="CAF4211922.1"/>
    <property type="molecule type" value="Genomic_DNA"/>
</dbReference>
<organism evidence="4 6">
    <name type="scientific">Didymodactylos carnosus</name>
    <dbReference type="NCBI Taxonomy" id="1234261"/>
    <lineage>
        <taxon>Eukaryota</taxon>
        <taxon>Metazoa</taxon>
        <taxon>Spiralia</taxon>
        <taxon>Gnathifera</taxon>
        <taxon>Rotifera</taxon>
        <taxon>Eurotatoria</taxon>
        <taxon>Bdelloidea</taxon>
        <taxon>Philodinida</taxon>
        <taxon>Philodinidae</taxon>
        <taxon>Didymodactylos</taxon>
    </lineage>
</organism>
<name>A0A8S2FAV6_9BILA</name>
<dbReference type="SMART" id="SM00248">
    <property type="entry name" value="ANK"/>
    <property type="match status" value="2"/>
</dbReference>
<dbReference type="InterPro" id="IPR036770">
    <property type="entry name" value="Ankyrin_rpt-contain_sf"/>
</dbReference>
<feature type="non-terminal residue" evidence="4">
    <location>
        <position position="1"/>
    </location>
</feature>
<dbReference type="Pfam" id="PF12796">
    <property type="entry name" value="Ank_2"/>
    <property type="match status" value="1"/>
</dbReference>
<evidence type="ECO:0000313" key="6">
    <source>
        <dbReference type="Proteomes" id="UP000677228"/>
    </source>
</evidence>
<dbReference type="EMBL" id="CAJNOK010026653">
    <property type="protein sequence ID" value="CAF1406502.1"/>
    <property type="molecule type" value="Genomic_DNA"/>
</dbReference>
<gene>
    <name evidence="4" type="ORF">OVA965_LOCUS33218</name>
    <name evidence="5" type="ORF">TMI583_LOCUS34099</name>
</gene>
<dbReference type="PANTHER" id="PTHR24198">
    <property type="entry name" value="ANKYRIN REPEAT AND PROTEIN KINASE DOMAIN-CONTAINING PROTEIN"/>
    <property type="match status" value="1"/>
</dbReference>
<keyword evidence="2 3" id="KW-0040">ANK repeat</keyword>
<evidence type="ECO:0000313" key="5">
    <source>
        <dbReference type="EMBL" id="CAF4211922.1"/>
    </source>
</evidence>
<dbReference type="PROSITE" id="PS50088">
    <property type="entry name" value="ANK_REPEAT"/>
    <property type="match status" value="1"/>
</dbReference>
<evidence type="ECO:0000256" key="2">
    <source>
        <dbReference type="ARBA" id="ARBA00023043"/>
    </source>
</evidence>
<proteinExistence type="predicted"/>
<accession>A0A8S2FAV6</accession>
<reference evidence="4" key="1">
    <citation type="submission" date="2021-02" db="EMBL/GenBank/DDBJ databases">
        <authorList>
            <person name="Nowell W R."/>
        </authorList>
    </citation>
    <scope>NUCLEOTIDE SEQUENCE</scope>
</reference>
<sequence length="156" mass="17481">GQHSVLSYLLAKGDENGLKIDAQGRTPLHHAVMASNVYNVQLLLQKNAKCDITDNRGAIPLHCACHFKSNPVILDLHMKANMSVRDGTDEPKFTFIGEQLRKTAKIPRSSYPSKCTRTYTSRQSSLGRVRLGQIRLQLRSDQVRLRGDPISCVCFF</sequence>
<feature type="repeat" description="ANK" evidence="3">
    <location>
        <begin position="23"/>
        <end position="55"/>
    </location>
</feature>